<reference evidence="2" key="1">
    <citation type="journal article" date="2021" name="bioRxiv">
        <title>Whole Genome Assembly and Annotation of Northern Wild Rice, Zizania palustris L., Supports a Whole Genome Duplication in the Zizania Genus.</title>
        <authorList>
            <person name="Haas M."/>
            <person name="Kono T."/>
            <person name="Macchietto M."/>
            <person name="Millas R."/>
            <person name="McGilp L."/>
            <person name="Shao M."/>
            <person name="Duquette J."/>
            <person name="Hirsch C.N."/>
            <person name="Kimball J."/>
        </authorList>
    </citation>
    <scope>NUCLEOTIDE SEQUENCE</scope>
    <source>
        <tissue evidence="2">Fresh leaf tissue</tissue>
    </source>
</reference>
<sequence length="292" mass="31556">MVVAFGSINFRLRDEYALWFQAKAINARWYTDWILRWFYADVGAGSRLAGPLWDINFRREALVHPDLGQLEARLSLLQHISHRLSMRDLAEEFIGLQIPPLMANWPITFEEDPEGGLHKISSSSSPAAQTDANIGDAASVPEFQGNLGQVGTSVVQEDLSRDEAPMDEGGAEVAVESTSIPGEATAAAPKEAPTVEDLTANSDSDEDFGVAFDPPSSPMLTRRQDFGGSAPMEEGLPEDTNPGTSATPEPIPEVTQMGPGKGKGKVDPLLAPSSGSTPLHDEVVVYWSIERI</sequence>
<keyword evidence="3" id="KW-1185">Reference proteome</keyword>
<feature type="compositionally biased region" description="Low complexity" evidence="1">
    <location>
        <begin position="183"/>
        <end position="192"/>
    </location>
</feature>
<proteinExistence type="predicted"/>
<evidence type="ECO:0000256" key="1">
    <source>
        <dbReference type="SAM" id="MobiDB-lite"/>
    </source>
</evidence>
<feature type="region of interest" description="Disordered" evidence="1">
    <location>
        <begin position="163"/>
        <end position="281"/>
    </location>
</feature>
<dbReference type="Proteomes" id="UP000729402">
    <property type="component" value="Unassembled WGS sequence"/>
</dbReference>
<gene>
    <name evidence="2" type="ORF">GUJ93_ZPchr0006g41267</name>
</gene>
<comment type="caution">
    <text evidence="2">The sequence shown here is derived from an EMBL/GenBank/DDBJ whole genome shotgun (WGS) entry which is preliminary data.</text>
</comment>
<protein>
    <submittedName>
        <fullName evidence="2">Uncharacterized protein</fullName>
    </submittedName>
</protein>
<evidence type="ECO:0000313" key="3">
    <source>
        <dbReference type="Proteomes" id="UP000729402"/>
    </source>
</evidence>
<evidence type="ECO:0000313" key="2">
    <source>
        <dbReference type="EMBL" id="KAG8077070.1"/>
    </source>
</evidence>
<dbReference type="EMBL" id="JAAALK010000283">
    <property type="protein sequence ID" value="KAG8077070.1"/>
    <property type="molecule type" value="Genomic_DNA"/>
</dbReference>
<accession>A0A8J5VQV0</accession>
<name>A0A8J5VQV0_ZIZPA</name>
<dbReference type="AlphaFoldDB" id="A0A8J5VQV0"/>
<organism evidence="2 3">
    <name type="scientific">Zizania palustris</name>
    <name type="common">Northern wild rice</name>
    <dbReference type="NCBI Taxonomy" id="103762"/>
    <lineage>
        <taxon>Eukaryota</taxon>
        <taxon>Viridiplantae</taxon>
        <taxon>Streptophyta</taxon>
        <taxon>Embryophyta</taxon>
        <taxon>Tracheophyta</taxon>
        <taxon>Spermatophyta</taxon>
        <taxon>Magnoliopsida</taxon>
        <taxon>Liliopsida</taxon>
        <taxon>Poales</taxon>
        <taxon>Poaceae</taxon>
        <taxon>BOP clade</taxon>
        <taxon>Oryzoideae</taxon>
        <taxon>Oryzeae</taxon>
        <taxon>Zizaniinae</taxon>
        <taxon>Zizania</taxon>
    </lineage>
</organism>
<reference evidence="2" key="2">
    <citation type="submission" date="2021-02" db="EMBL/GenBank/DDBJ databases">
        <authorList>
            <person name="Kimball J.A."/>
            <person name="Haas M.W."/>
            <person name="Macchietto M."/>
            <person name="Kono T."/>
            <person name="Duquette J."/>
            <person name="Shao M."/>
        </authorList>
    </citation>
    <scope>NUCLEOTIDE SEQUENCE</scope>
    <source>
        <tissue evidence="2">Fresh leaf tissue</tissue>
    </source>
</reference>